<dbReference type="GO" id="GO:0070552">
    <property type="term" value="C:BRISC complex"/>
    <property type="evidence" value="ECO:0007669"/>
    <property type="project" value="UniProtKB-UniRule"/>
</dbReference>
<accession>A0A8S1DCD8</accession>
<dbReference type="GO" id="GO:0007095">
    <property type="term" value="P:mitotic G2 DNA damage checkpoint signaling"/>
    <property type="evidence" value="ECO:0007669"/>
    <property type="project" value="UniProtKB-UniRule"/>
</dbReference>
<evidence type="ECO:0000256" key="10">
    <source>
        <dbReference type="ARBA" id="ARBA00022853"/>
    </source>
</evidence>
<keyword evidence="3 15" id="KW-0963">Cytoplasm</keyword>
<comment type="similarity">
    <text evidence="14 15">Belongs to the BABAM2 family.</text>
</comment>
<keyword evidence="17" id="KW-1185">Reference proteome</keyword>
<evidence type="ECO:0000256" key="4">
    <source>
        <dbReference type="ARBA" id="ARBA00022618"/>
    </source>
</evidence>
<evidence type="ECO:0000313" key="17">
    <source>
        <dbReference type="Proteomes" id="UP000494165"/>
    </source>
</evidence>
<evidence type="ECO:0000256" key="7">
    <source>
        <dbReference type="ARBA" id="ARBA00022763"/>
    </source>
</evidence>
<comment type="domain">
    <text evidence="15">Contains 2 ubiquitin-conjugating enzyme family-like (UEV-like) regions. These regions lack the critical Cys residues required for ubiquitination but retain the ability to bind ubiquitin.</text>
</comment>
<dbReference type="GO" id="GO:0010212">
    <property type="term" value="P:response to ionizing radiation"/>
    <property type="evidence" value="ECO:0007669"/>
    <property type="project" value="UniProtKB-UniRule"/>
</dbReference>
<organism evidence="16 17">
    <name type="scientific">Cloeon dipterum</name>
    <dbReference type="NCBI Taxonomy" id="197152"/>
    <lineage>
        <taxon>Eukaryota</taxon>
        <taxon>Metazoa</taxon>
        <taxon>Ecdysozoa</taxon>
        <taxon>Arthropoda</taxon>
        <taxon>Hexapoda</taxon>
        <taxon>Insecta</taxon>
        <taxon>Pterygota</taxon>
        <taxon>Palaeoptera</taxon>
        <taxon>Ephemeroptera</taxon>
        <taxon>Pisciforma</taxon>
        <taxon>Baetidae</taxon>
        <taxon>Cloeon</taxon>
    </lineage>
</organism>
<evidence type="ECO:0000313" key="16">
    <source>
        <dbReference type="EMBL" id="CAB3378308.1"/>
    </source>
</evidence>
<comment type="subcellular location">
    <subcellularLocation>
        <location evidence="15">Cytoplasm</location>
    </subcellularLocation>
    <subcellularLocation>
        <location evidence="1 15">Nucleus</location>
    </subcellularLocation>
    <text evidence="15">Localizes at sites of DNA damage at double-strand breaks (DSBs).</text>
</comment>
<keyword evidence="6" id="KW-0677">Repeat</keyword>
<keyword evidence="13 15" id="KW-0131">Cell cycle</keyword>
<name>A0A8S1DCD8_9INSE</name>
<keyword evidence="5 15" id="KW-0053">Apoptosis</keyword>
<keyword evidence="7 15" id="KW-0227">DNA damage</keyword>
<keyword evidence="8 15" id="KW-0498">Mitosis</keyword>
<dbReference type="PANTHER" id="PTHR15189:SF7">
    <property type="entry name" value="BRISC AND BRCA1-A COMPLEX MEMBER 2"/>
    <property type="match status" value="1"/>
</dbReference>
<reference evidence="16 17" key="1">
    <citation type="submission" date="2020-04" db="EMBL/GenBank/DDBJ databases">
        <authorList>
            <person name="Alioto T."/>
            <person name="Alioto T."/>
            <person name="Gomez Garrido J."/>
        </authorList>
    </citation>
    <scope>NUCLEOTIDE SEQUENCE [LARGE SCALE GENOMIC DNA]</scope>
</reference>
<evidence type="ECO:0000256" key="11">
    <source>
        <dbReference type="ARBA" id="ARBA00023204"/>
    </source>
</evidence>
<comment type="subunit">
    <text evidence="15">Component of the ARISC complex. Component of the BRCA1-A complex. Component of the BRISC complex. Binds polyubiquitin.</text>
</comment>
<sequence>MVKPIKESEMPVPSETMAEVKHQFADFCISLGKTGTFNGYIRASKLPSGSHNQESGNEKTERFLLEIPYVNDVLLWYILFDSQEPESPPQFIFCRATDTKYERSDGGFLKTMVDSEALENLLPSLANWDSTNQEALANVVEELLIAFRKYQLNALREMTDQTVAFKVINLLESQTVAESDIELIIRAGNEVNLLVRLAVDMSKVPELLLPPLDRRQREILASVLFTLVGDRQTSKLVLSPRMQLILGQEKDVKFPNIQADRKQTLPEYVDLVRKQLDQRIAMVVGGVNHRKNFLTSLVGLMGRALVETDTKNFTKSTFLLEWNNFSFLVHCCVPLTFPFEKPIYIFQSIYHTCKQRPFASKCSDYPYSPNWQHFEMADRAKTFILEYVKTFQAESIRAK</sequence>
<evidence type="ECO:0000256" key="6">
    <source>
        <dbReference type="ARBA" id="ARBA00022737"/>
    </source>
</evidence>
<dbReference type="GO" id="GO:0006302">
    <property type="term" value="P:double-strand break repair"/>
    <property type="evidence" value="ECO:0007669"/>
    <property type="project" value="UniProtKB-UniRule"/>
</dbReference>
<evidence type="ECO:0000256" key="3">
    <source>
        <dbReference type="ARBA" id="ARBA00022490"/>
    </source>
</evidence>
<evidence type="ECO:0000256" key="13">
    <source>
        <dbReference type="ARBA" id="ARBA00023306"/>
    </source>
</evidence>
<dbReference type="AlphaFoldDB" id="A0A8S1DCD8"/>
<evidence type="ECO:0000256" key="2">
    <source>
        <dbReference type="ARBA" id="ARBA00019438"/>
    </source>
</evidence>
<keyword evidence="4 15" id="KW-0132">Cell division</keyword>
<keyword evidence="10 15" id="KW-0156">Chromatin regulator</keyword>
<comment type="caution">
    <text evidence="16">The sequence shown here is derived from an EMBL/GenBank/DDBJ whole genome shotgun (WGS) entry which is preliminary data.</text>
</comment>
<evidence type="ECO:0000256" key="15">
    <source>
        <dbReference type="RuleBase" id="RU368019"/>
    </source>
</evidence>
<evidence type="ECO:0000256" key="5">
    <source>
        <dbReference type="ARBA" id="ARBA00022703"/>
    </source>
</evidence>
<dbReference type="GO" id="GO:0005737">
    <property type="term" value="C:cytoplasm"/>
    <property type="evidence" value="ECO:0007669"/>
    <property type="project" value="UniProtKB-SubCell"/>
</dbReference>
<dbReference type="GO" id="GO:0051301">
    <property type="term" value="P:cell division"/>
    <property type="evidence" value="ECO:0007669"/>
    <property type="project" value="UniProtKB-UniRule"/>
</dbReference>
<dbReference type="GO" id="GO:0006325">
    <property type="term" value="P:chromatin organization"/>
    <property type="evidence" value="ECO:0007669"/>
    <property type="project" value="UniProtKB-UniRule"/>
</dbReference>
<dbReference type="GO" id="GO:0006915">
    <property type="term" value="P:apoptotic process"/>
    <property type="evidence" value="ECO:0007669"/>
    <property type="project" value="UniProtKB-UniRule"/>
</dbReference>
<evidence type="ECO:0000256" key="12">
    <source>
        <dbReference type="ARBA" id="ARBA00023242"/>
    </source>
</evidence>
<keyword evidence="9 15" id="KW-0833">Ubl conjugation pathway</keyword>
<evidence type="ECO:0000256" key="1">
    <source>
        <dbReference type="ARBA" id="ARBA00004123"/>
    </source>
</evidence>
<keyword evidence="11 15" id="KW-0234">DNA repair</keyword>
<dbReference type="InterPro" id="IPR010358">
    <property type="entry name" value="BRE"/>
</dbReference>
<gene>
    <name evidence="16" type="ORF">CLODIP_2_CD11234</name>
</gene>
<dbReference type="OrthoDB" id="538811at2759"/>
<evidence type="ECO:0000256" key="8">
    <source>
        <dbReference type="ARBA" id="ARBA00022776"/>
    </source>
</evidence>
<evidence type="ECO:0000256" key="14">
    <source>
        <dbReference type="ARBA" id="ARBA00025766"/>
    </source>
</evidence>
<evidence type="ECO:0000256" key="9">
    <source>
        <dbReference type="ARBA" id="ARBA00022786"/>
    </source>
</evidence>
<dbReference type="PANTHER" id="PTHR15189">
    <property type="entry name" value="BRISC AND BRCA1-A COMPLEX MEMBER 2"/>
    <property type="match status" value="1"/>
</dbReference>
<dbReference type="Pfam" id="PF06113">
    <property type="entry name" value="BRE"/>
    <property type="match status" value="1"/>
</dbReference>
<protein>
    <recommendedName>
        <fullName evidence="2 15">BRISC and BRCA1-A complex member 2</fullName>
    </recommendedName>
</protein>
<dbReference type="Proteomes" id="UP000494165">
    <property type="component" value="Unassembled WGS sequence"/>
</dbReference>
<dbReference type="GO" id="GO:0070531">
    <property type="term" value="C:BRCA1-A complex"/>
    <property type="evidence" value="ECO:0007669"/>
    <property type="project" value="UniProtKB-UniRule"/>
</dbReference>
<keyword evidence="12 15" id="KW-0539">Nucleus</keyword>
<dbReference type="GO" id="GO:0031593">
    <property type="term" value="F:polyubiquitin modification-dependent protein binding"/>
    <property type="evidence" value="ECO:0007669"/>
    <property type="project" value="UniProtKB-UniRule"/>
</dbReference>
<dbReference type="EMBL" id="CADEPI010000161">
    <property type="protein sequence ID" value="CAB3378308.1"/>
    <property type="molecule type" value="Genomic_DNA"/>
</dbReference>
<dbReference type="GO" id="GO:0045739">
    <property type="term" value="P:positive regulation of DNA repair"/>
    <property type="evidence" value="ECO:0007669"/>
    <property type="project" value="UniProtKB-UniRule"/>
</dbReference>
<comment type="function">
    <text evidence="15">May play a role in homeostasis or cellular differentiation in cells of neural, epithelial and germline origins. May also act as a death receptor-associated anti-apoptotic protein, which inhibits the mitochondrial apoptotic pathway.</text>
</comment>
<proteinExistence type="inferred from homology"/>